<dbReference type="EC" id="7.1.1.2" evidence="2"/>
<keyword evidence="2" id="KW-0813">Transport</keyword>
<keyword evidence="2" id="KW-0520">NAD</keyword>
<feature type="transmembrane region" description="Helical" evidence="2">
    <location>
        <begin position="71"/>
        <end position="89"/>
    </location>
</feature>
<comment type="subcellular location">
    <subcellularLocation>
        <location evidence="2">Mitochondrion membrane</location>
        <topology evidence="2">Multi-pass membrane protein</topology>
    </subcellularLocation>
</comment>
<dbReference type="Pfam" id="PF00499">
    <property type="entry name" value="Oxidored_q3"/>
    <property type="match status" value="1"/>
</dbReference>
<organism evidence="3">
    <name type="scientific">Acephala applanata</name>
    <dbReference type="NCBI Taxonomy" id="327282"/>
    <lineage>
        <taxon>Eukaryota</taxon>
        <taxon>Fungi</taxon>
        <taxon>Dikarya</taxon>
        <taxon>Ascomycota</taxon>
        <taxon>Pezizomycotina</taxon>
        <taxon>Leotiomycetes</taxon>
        <taxon>Helotiales</taxon>
        <taxon>Mollisiaceae</taxon>
        <taxon>Acephala</taxon>
    </lineage>
</organism>
<dbReference type="InterPro" id="IPR001457">
    <property type="entry name" value="NADH_UbQ/plastoQ_OxRdtase_su6"/>
</dbReference>
<feature type="transmembrane region" description="Helical" evidence="2">
    <location>
        <begin position="203"/>
        <end position="226"/>
    </location>
</feature>
<keyword evidence="2" id="KW-0679">Respiratory chain</keyword>
<feature type="transmembrane region" description="Helical" evidence="2">
    <location>
        <begin position="20"/>
        <end position="37"/>
    </location>
</feature>
<comment type="similarity">
    <text evidence="2">Belongs to the complex I subunit 6 family.</text>
</comment>
<keyword evidence="2" id="KW-0830">Ubiquinone</keyword>
<keyword evidence="2" id="KW-1133">Transmembrane helix</keyword>
<sequence length="230" mass="25496">MNSLFLLNETFTNGYRTEALDILSLAAILSGILVIISKNPIVSVLFLIGLFLSIASYLMILGLNFIGLSYLLVYVGAVSILFLFILMLINVRISELLSNTSNSIPLAILIAISFNYPIHEILPYSINSINNNTVDSYNTLNLALVKEEVSHNNYSNFFSKLFKLNSDQLDNGEISFVTSKIWDGNLAETSHITSIGNIMYTSYSIWLILTSIILLLAMVGAIVITIKQKN</sequence>
<dbReference type="GO" id="GO:0008137">
    <property type="term" value="F:NADH dehydrogenase (ubiquinone) activity"/>
    <property type="evidence" value="ECO:0007669"/>
    <property type="project" value="UniProtKB-UniRule"/>
</dbReference>
<dbReference type="Gene3D" id="1.20.120.1200">
    <property type="entry name" value="NADH-ubiquinone/plastoquinone oxidoreductase chain 6, subunit NuoJ"/>
    <property type="match status" value="1"/>
</dbReference>
<gene>
    <name evidence="3" type="primary">nad6</name>
</gene>
<feature type="transmembrane region" description="Helical" evidence="2">
    <location>
        <begin position="44"/>
        <end position="65"/>
    </location>
</feature>
<reference evidence="3" key="1">
    <citation type="journal article" date="2012" name="BMC Genomics">
        <title>Mitochondrial genome evolution in species belonging to the Phialocephala fortinii s.l. - Acephala applanata species complex.</title>
        <authorList>
            <person name="Duo A."/>
            <person name="Bruggmann R."/>
            <person name="Zoller S."/>
            <person name="Bernt M."/>
            <person name="Grunig C.R."/>
        </authorList>
    </citation>
    <scope>NUCLEOTIDE SEQUENCE</scope>
    <source>
        <strain evidence="3">T1_50_2</strain>
    </source>
</reference>
<evidence type="ECO:0000313" key="3">
    <source>
        <dbReference type="EMBL" id="AER27913.1"/>
    </source>
</evidence>
<keyword evidence="1 2" id="KW-0496">Mitochondrion</keyword>
<comment type="function">
    <text evidence="2">Core subunit of the mitochondrial membrane respiratory chain NADH dehydrogenase (Complex I) which catalyzes electron transfer from NADH through the respiratory chain, using ubiquinone as an electron acceptor. Essential for the catalytic activity and assembly of complex I.</text>
</comment>
<feature type="transmembrane region" description="Helical" evidence="2">
    <location>
        <begin position="96"/>
        <end position="118"/>
    </location>
</feature>
<accession>G8G1G2</accession>
<dbReference type="InterPro" id="IPR042106">
    <property type="entry name" value="Nuo/plastoQ_OxRdtase_6_NuoJ"/>
</dbReference>
<keyword evidence="2" id="KW-0472">Membrane</keyword>
<proteinExistence type="inferred from homology"/>
<evidence type="ECO:0000256" key="1">
    <source>
        <dbReference type="ARBA" id="ARBA00023128"/>
    </source>
</evidence>
<dbReference type="EMBL" id="JN091494">
    <property type="protein sequence ID" value="AER27913.1"/>
    <property type="molecule type" value="Genomic_DNA"/>
</dbReference>
<protein>
    <recommendedName>
        <fullName evidence="2">NADH-ubiquinone oxidoreductase chain 6</fullName>
        <ecNumber evidence="2">7.1.1.2</ecNumber>
    </recommendedName>
</protein>
<keyword evidence="2" id="KW-0812">Transmembrane</keyword>
<evidence type="ECO:0000256" key="2">
    <source>
        <dbReference type="RuleBase" id="RU004430"/>
    </source>
</evidence>
<dbReference type="FunFam" id="1.20.120.1200:FF:000008">
    <property type="entry name" value="NADH-ubiquinone oxidoreductase chain 6"/>
    <property type="match status" value="1"/>
</dbReference>
<geneLocation type="mitochondrion" evidence="3"/>
<keyword evidence="2" id="KW-0249">Electron transport</keyword>
<dbReference type="AlphaFoldDB" id="G8G1G2"/>
<dbReference type="PANTHER" id="PTHR33269">
    <property type="entry name" value="NADH-UBIQUINONE OXIDOREDUCTASE CHAIN 6"/>
    <property type="match status" value="1"/>
</dbReference>
<comment type="catalytic activity">
    <reaction evidence="2">
        <text>a ubiquinone + NADH + 5 H(+)(in) = a ubiquinol + NAD(+) + 4 H(+)(out)</text>
        <dbReference type="Rhea" id="RHEA:29091"/>
        <dbReference type="Rhea" id="RHEA-COMP:9565"/>
        <dbReference type="Rhea" id="RHEA-COMP:9566"/>
        <dbReference type="ChEBI" id="CHEBI:15378"/>
        <dbReference type="ChEBI" id="CHEBI:16389"/>
        <dbReference type="ChEBI" id="CHEBI:17976"/>
        <dbReference type="ChEBI" id="CHEBI:57540"/>
        <dbReference type="ChEBI" id="CHEBI:57945"/>
        <dbReference type="EC" id="7.1.1.2"/>
    </reaction>
</comment>
<name>G8G1G2_9HELO</name>
<keyword evidence="2" id="KW-1278">Translocase</keyword>
<dbReference type="PANTHER" id="PTHR33269:SF17">
    <property type="entry name" value="NADH-UBIQUINONE OXIDOREDUCTASE CHAIN 6"/>
    <property type="match status" value="1"/>
</dbReference>
<dbReference type="GO" id="GO:0031966">
    <property type="term" value="C:mitochondrial membrane"/>
    <property type="evidence" value="ECO:0007669"/>
    <property type="project" value="UniProtKB-SubCell"/>
</dbReference>